<dbReference type="GO" id="GO:0005886">
    <property type="term" value="C:plasma membrane"/>
    <property type="evidence" value="ECO:0007669"/>
    <property type="project" value="TreeGrafter"/>
</dbReference>
<dbReference type="InterPro" id="IPR000008">
    <property type="entry name" value="C2_dom"/>
</dbReference>
<dbReference type="GO" id="GO:0016301">
    <property type="term" value="F:kinase activity"/>
    <property type="evidence" value="ECO:0007669"/>
    <property type="project" value="UniProtKB-KW"/>
</dbReference>
<reference evidence="2" key="1">
    <citation type="submission" date="2019-10" db="EMBL/GenBank/DDBJ databases">
        <title>Bird 10,000 Genomes (B10K) Project - Family phase.</title>
        <authorList>
            <person name="Zhang G."/>
        </authorList>
    </citation>
    <scope>NUCLEOTIDE SEQUENCE</scope>
    <source>
        <strain evidence="2">B10K-DU-002-69</strain>
        <tissue evidence="2">Muscle</tissue>
    </source>
</reference>
<name>A0A851CYH3_TODME</name>
<gene>
    <name evidence="2" type="primary">Pik3c2a</name>
    <name evidence="2" type="ORF">TODMEX_R10280</name>
</gene>
<dbReference type="GO" id="GO:0042043">
    <property type="term" value="F:neurexin family protein binding"/>
    <property type="evidence" value="ECO:0007669"/>
    <property type="project" value="TreeGrafter"/>
</dbReference>
<evidence type="ECO:0000259" key="1">
    <source>
        <dbReference type="PROSITE" id="PS50004"/>
    </source>
</evidence>
<feature type="domain" description="C2" evidence="1">
    <location>
        <begin position="1"/>
        <end position="96"/>
    </location>
</feature>
<dbReference type="Proteomes" id="UP000660247">
    <property type="component" value="Unassembled WGS sequence"/>
</dbReference>
<dbReference type="EMBL" id="WEIS01001871">
    <property type="protein sequence ID" value="NWI62125.1"/>
    <property type="molecule type" value="Genomic_DNA"/>
</dbReference>
<dbReference type="SUPFAM" id="SSF49562">
    <property type="entry name" value="C2 domain (Calcium/lipid-binding domain, CaLB)"/>
    <property type="match status" value="1"/>
</dbReference>
<organism evidence="2 3">
    <name type="scientific">Todus mexicanus</name>
    <name type="common">Puerto Rican tody</name>
    <dbReference type="NCBI Taxonomy" id="135184"/>
    <lineage>
        <taxon>Eukaryota</taxon>
        <taxon>Metazoa</taxon>
        <taxon>Chordata</taxon>
        <taxon>Craniata</taxon>
        <taxon>Vertebrata</taxon>
        <taxon>Euteleostomi</taxon>
        <taxon>Archelosauria</taxon>
        <taxon>Archosauria</taxon>
        <taxon>Dinosauria</taxon>
        <taxon>Saurischia</taxon>
        <taxon>Theropoda</taxon>
        <taxon>Coelurosauria</taxon>
        <taxon>Aves</taxon>
        <taxon>Neognathae</taxon>
        <taxon>Neoaves</taxon>
        <taxon>Telluraves</taxon>
        <taxon>Coraciimorphae</taxon>
        <taxon>Coraciiformes</taxon>
        <taxon>Todidae</taxon>
        <taxon>Todus</taxon>
    </lineage>
</organism>
<feature type="non-terminal residue" evidence="2">
    <location>
        <position position="98"/>
    </location>
</feature>
<keyword evidence="2" id="KW-0808">Transferase</keyword>
<comment type="caution">
    <text evidence="2">The sequence shown here is derived from an EMBL/GenBank/DDBJ whole genome shotgun (WGS) entry which is preliminary data.</text>
</comment>
<dbReference type="GO" id="GO:0006887">
    <property type="term" value="P:exocytosis"/>
    <property type="evidence" value="ECO:0007669"/>
    <property type="project" value="TreeGrafter"/>
</dbReference>
<accession>A0A851CYH3</accession>
<protein>
    <submittedName>
        <fullName evidence="2">P3C2A kinase</fullName>
    </submittedName>
</protein>
<sequence length="98" mass="11474">EDGADPNPYVKTYLLPDTHKTSKRKTKISRKTRNPTFNEMASYNLHSNSRYMETLKQRELQLSVLSAESLRENFFLGGITLSLKDFNLSKETVNWYRL</sequence>
<dbReference type="InterPro" id="IPR035892">
    <property type="entry name" value="C2_domain_sf"/>
</dbReference>
<evidence type="ECO:0000313" key="3">
    <source>
        <dbReference type="Proteomes" id="UP000660247"/>
    </source>
</evidence>
<keyword evidence="2" id="KW-0418">Kinase</keyword>
<dbReference type="PANTHER" id="PTHR45716">
    <property type="entry name" value="BITESIZE, ISOFORM I"/>
    <property type="match status" value="1"/>
</dbReference>
<dbReference type="Pfam" id="PF00168">
    <property type="entry name" value="C2"/>
    <property type="match status" value="1"/>
</dbReference>
<dbReference type="Gene3D" id="2.60.40.150">
    <property type="entry name" value="C2 domain"/>
    <property type="match status" value="1"/>
</dbReference>
<dbReference type="PANTHER" id="PTHR45716:SF2">
    <property type="entry name" value="BITESIZE, ISOFORM I"/>
    <property type="match status" value="1"/>
</dbReference>
<keyword evidence="3" id="KW-1185">Reference proteome</keyword>
<dbReference type="PROSITE" id="PS50004">
    <property type="entry name" value="C2"/>
    <property type="match status" value="1"/>
</dbReference>
<dbReference type="AlphaFoldDB" id="A0A851CYH3"/>
<feature type="non-terminal residue" evidence="2">
    <location>
        <position position="1"/>
    </location>
</feature>
<proteinExistence type="predicted"/>
<evidence type="ECO:0000313" key="2">
    <source>
        <dbReference type="EMBL" id="NWI62125.1"/>
    </source>
</evidence>
<dbReference type="OrthoDB" id="67688at2759"/>
<dbReference type="GO" id="GO:0070382">
    <property type="term" value="C:exocytic vesicle"/>
    <property type="evidence" value="ECO:0007669"/>
    <property type="project" value="TreeGrafter"/>
</dbReference>